<evidence type="ECO:0000256" key="3">
    <source>
        <dbReference type="ARBA" id="ARBA00038050"/>
    </source>
</evidence>
<name>A0A2T0FIA6_9ASCO</name>
<dbReference type="RefSeq" id="XP_024664632.1">
    <property type="nucleotide sequence ID" value="XM_024808864.1"/>
</dbReference>
<evidence type="ECO:0000313" key="7">
    <source>
        <dbReference type="Proteomes" id="UP000238350"/>
    </source>
</evidence>
<dbReference type="CDD" id="cd02430">
    <property type="entry name" value="PTH2"/>
    <property type="match status" value="1"/>
</dbReference>
<evidence type="ECO:0000256" key="2">
    <source>
        <dbReference type="ARBA" id="ARBA00022801"/>
    </source>
</evidence>
<dbReference type="FunFam" id="3.40.1490.10:FF:000001">
    <property type="entry name" value="Peptidyl-tRNA hydrolase 2"/>
    <property type="match status" value="1"/>
</dbReference>
<dbReference type="PANTHER" id="PTHR12649">
    <property type="entry name" value="PEPTIDYL-TRNA HYDROLASE 2"/>
    <property type="match status" value="1"/>
</dbReference>
<dbReference type="NCBIfam" id="NF003314">
    <property type="entry name" value="PRK04322.1"/>
    <property type="match status" value="1"/>
</dbReference>
<evidence type="ECO:0000256" key="5">
    <source>
        <dbReference type="SAM" id="Phobius"/>
    </source>
</evidence>
<comment type="caution">
    <text evidence="6">The sequence shown here is derived from an EMBL/GenBank/DDBJ whole genome shotgun (WGS) entry which is preliminary data.</text>
</comment>
<dbReference type="GeneID" id="36516055"/>
<dbReference type="AlphaFoldDB" id="A0A2T0FIA6"/>
<proteinExistence type="inferred from homology"/>
<evidence type="ECO:0000313" key="6">
    <source>
        <dbReference type="EMBL" id="PRT54687.1"/>
    </source>
</evidence>
<keyword evidence="5" id="KW-1133">Transmembrane helix</keyword>
<keyword evidence="7" id="KW-1185">Reference proteome</keyword>
<comment type="similarity">
    <text evidence="3">Belongs to the PTH2 family.</text>
</comment>
<feature type="transmembrane region" description="Helical" evidence="5">
    <location>
        <begin position="6"/>
        <end position="24"/>
    </location>
</feature>
<reference evidence="6 7" key="1">
    <citation type="submission" date="2017-04" db="EMBL/GenBank/DDBJ databases">
        <title>Genome sequencing of [Candida] sorbophila.</title>
        <authorList>
            <person name="Ahn J.O."/>
        </authorList>
    </citation>
    <scope>NUCLEOTIDE SEQUENCE [LARGE SCALE GENOMIC DNA]</scope>
    <source>
        <strain evidence="6 7">DS02</strain>
    </source>
</reference>
<dbReference type="OrthoDB" id="1733656at2759"/>
<dbReference type="GO" id="GO:0004045">
    <property type="term" value="F:peptidyl-tRNA hydrolase activity"/>
    <property type="evidence" value="ECO:0007669"/>
    <property type="project" value="UniProtKB-EC"/>
</dbReference>
<dbReference type="InterPro" id="IPR002833">
    <property type="entry name" value="PTH2"/>
</dbReference>
<dbReference type="InterPro" id="IPR023476">
    <property type="entry name" value="Pep_tRNA_hydro_II_dom_sf"/>
</dbReference>
<keyword evidence="5" id="KW-0472">Membrane</keyword>
<dbReference type="SUPFAM" id="SSF102462">
    <property type="entry name" value="Peptidyl-tRNA hydrolase II"/>
    <property type="match status" value="1"/>
</dbReference>
<accession>A0A2T0FIA6</accession>
<organism evidence="6 7">
    <name type="scientific">Wickerhamiella sorbophila</name>
    <dbReference type="NCBI Taxonomy" id="45607"/>
    <lineage>
        <taxon>Eukaryota</taxon>
        <taxon>Fungi</taxon>
        <taxon>Dikarya</taxon>
        <taxon>Ascomycota</taxon>
        <taxon>Saccharomycotina</taxon>
        <taxon>Dipodascomycetes</taxon>
        <taxon>Dipodascales</taxon>
        <taxon>Trichomonascaceae</taxon>
        <taxon>Wickerhamiella</taxon>
    </lineage>
</organism>
<dbReference type="PANTHER" id="PTHR12649:SF11">
    <property type="entry name" value="PEPTIDYL-TRNA HYDROLASE 2, MITOCHONDRIAL"/>
    <property type="match status" value="1"/>
</dbReference>
<dbReference type="Gene3D" id="3.40.1490.10">
    <property type="entry name" value="Bit1"/>
    <property type="match status" value="1"/>
</dbReference>
<keyword evidence="5" id="KW-0812">Transmembrane</keyword>
<dbReference type="Pfam" id="PF01981">
    <property type="entry name" value="PTH2"/>
    <property type="match status" value="1"/>
</dbReference>
<protein>
    <recommendedName>
        <fullName evidence="1">peptidyl-tRNA hydrolase</fullName>
        <ecNumber evidence="1">3.1.1.29</ecNumber>
    </recommendedName>
</protein>
<dbReference type="EC" id="3.1.1.29" evidence="1"/>
<keyword evidence="2 6" id="KW-0378">Hydrolase</keyword>
<dbReference type="GO" id="GO:0005829">
    <property type="term" value="C:cytosol"/>
    <property type="evidence" value="ECO:0007669"/>
    <property type="project" value="TreeGrafter"/>
</dbReference>
<dbReference type="NCBIfam" id="TIGR00283">
    <property type="entry name" value="arch_pth2"/>
    <property type="match status" value="1"/>
</dbReference>
<gene>
    <name evidence="6" type="ORF">B9G98_02307</name>
</gene>
<comment type="catalytic activity">
    <reaction evidence="4">
        <text>an N-acyl-L-alpha-aminoacyl-tRNA + H2O = an N-acyl-L-amino acid + a tRNA + H(+)</text>
        <dbReference type="Rhea" id="RHEA:54448"/>
        <dbReference type="Rhea" id="RHEA-COMP:10123"/>
        <dbReference type="Rhea" id="RHEA-COMP:13883"/>
        <dbReference type="ChEBI" id="CHEBI:15377"/>
        <dbReference type="ChEBI" id="CHEBI:15378"/>
        <dbReference type="ChEBI" id="CHEBI:59874"/>
        <dbReference type="ChEBI" id="CHEBI:78442"/>
        <dbReference type="ChEBI" id="CHEBI:138191"/>
        <dbReference type="EC" id="3.1.1.29"/>
    </reaction>
</comment>
<dbReference type="EMBL" id="NDIQ01000021">
    <property type="protein sequence ID" value="PRT54687.1"/>
    <property type="molecule type" value="Genomic_DNA"/>
</dbReference>
<sequence>MTANEPRVWMVMFLMGLIGGYVFGRTHSEEGTGGKRAAVVISGDNRGEFKMVLVVRRDLPMTKGKVAAQCAHAALACYEEAQKSNPDFLSTWKKAGQAKITLQCDSEAELRRLEVRAARLGVTACAIVDAGRTQIDPGTTTVLGVGPAPVTLVNEITGHLKLY</sequence>
<dbReference type="STRING" id="45607.A0A2T0FIA6"/>
<dbReference type="Proteomes" id="UP000238350">
    <property type="component" value="Unassembled WGS sequence"/>
</dbReference>
<evidence type="ECO:0000256" key="1">
    <source>
        <dbReference type="ARBA" id="ARBA00013260"/>
    </source>
</evidence>
<evidence type="ECO:0000256" key="4">
    <source>
        <dbReference type="ARBA" id="ARBA00048707"/>
    </source>
</evidence>